<evidence type="ECO:0000313" key="9">
    <source>
        <dbReference type="Proteomes" id="UP000308267"/>
    </source>
</evidence>
<evidence type="ECO:0000313" key="8">
    <source>
        <dbReference type="EMBL" id="TGZ63915.1"/>
    </source>
</evidence>
<dbReference type="PROSITE" id="PS51203">
    <property type="entry name" value="CS"/>
    <property type="match status" value="1"/>
</dbReference>
<dbReference type="OrthoDB" id="428655at2759"/>
<proteinExistence type="predicted"/>
<dbReference type="EMBL" id="SJOL01006981">
    <property type="protein sequence ID" value="TGZ63915.1"/>
    <property type="molecule type" value="Genomic_DNA"/>
</dbReference>
<dbReference type="PANTHER" id="PTHR21664:SF1">
    <property type="entry name" value="NUDC DOMAIN-CONTAINING PROTEIN 1"/>
    <property type="match status" value="1"/>
</dbReference>
<dbReference type="GO" id="GO:0005634">
    <property type="term" value="C:nucleus"/>
    <property type="evidence" value="ECO:0007669"/>
    <property type="project" value="UniProtKB-SubCell"/>
</dbReference>
<dbReference type="InterPro" id="IPR037895">
    <property type="entry name" value="NUDCD1"/>
</dbReference>
<dbReference type="Proteomes" id="UP000308267">
    <property type="component" value="Unassembled WGS sequence"/>
</dbReference>
<comment type="caution">
    <text evidence="8">The sequence shown here is derived from an EMBL/GenBank/DDBJ whole genome shotgun (WGS) entry which is preliminary data.</text>
</comment>
<evidence type="ECO:0000256" key="2">
    <source>
        <dbReference type="ARBA" id="ARBA00004496"/>
    </source>
</evidence>
<evidence type="ECO:0000256" key="4">
    <source>
        <dbReference type="ARBA" id="ARBA00022490"/>
    </source>
</evidence>
<dbReference type="InterPro" id="IPR008978">
    <property type="entry name" value="HSP20-like_chaperone"/>
</dbReference>
<evidence type="ECO:0000256" key="1">
    <source>
        <dbReference type="ARBA" id="ARBA00004123"/>
    </source>
</evidence>
<keyword evidence="9" id="KW-1185">Reference proteome</keyword>
<keyword evidence="5" id="KW-0539">Nucleus</keyword>
<sequence length="687" mass="76950">MNVTLRPDRTLLDPNFESYKLSLEKIPQFHFSASNKIAFKSLPESLSKQHVQSFSHQNCLTPDPFVQGDLYYIELDGCIRHLRVPQYAHNFRQGTSVYSFPKWSEVTSRSSMFSTLAFPSEAHAILYDGCGHLFIFETKRTGCTSPEWKLSSDVHPPLQSFAAQLLDSVGIVSPSGEVDLHCLMASVTEKPDDFPVRTKSSYVTLLEWLTYRQTANATEWILSQHRRLVGTSFPDYASLARDAHSLHLCAERTFLPVYDSLNPEVAKKTSKPSDTPMNIGSSRVSLMSTSSDVAPASEVTVPLSIHWSQSDPSNEDESGMVHLEFTLNETQLPPVSGPFKPSEAVEVTITPKQVNEGQQQTLEVILTHFDESKQEKNTTTLFKHQLYGFVEPNAIWTICRESTSLEVNLHKKHTLHWPRLIHDVEVDKRFVKHRTRSMSASEVEHFQEGPKATESGDTISSTTGSTLRPAFNVEQLEEVDFPLDDEDDDLILQRFDARNLQVTHQAGLSGHPWLFNVHIERSNEWTCTSAICLRHDVDGVVWVPKSSLGVSEKSGADPSAPLPWYHAATLQAFGYVLASKRDHRFVSSPALVHAKPLPFVAVADAVKRIYVYRQGVADAGFPNGDTELRRRNVEESGDTTKKVHVAWQHVVTLPVEDPIIGFLTLAKPYPACVVCTHHNVYLLSLAG</sequence>
<organism evidence="8 9">
    <name type="scientific">Opisthorchis felineus</name>
    <dbReference type="NCBI Taxonomy" id="147828"/>
    <lineage>
        <taxon>Eukaryota</taxon>
        <taxon>Metazoa</taxon>
        <taxon>Spiralia</taxon>
        <taxon>Lophotrochozoa</taxon>
        <taxon>Platyhelminthes</taxon>
        <taxon>Trematoda</taxon>
        <taxon>Digenea</taxon>
        <taxon>Opisthorchiida</taxon>
        <taxon>Opisthorchiata</taxon>
        <taxon>Opisthorchiidae</taxon>
        <taxon>Opisthorchis</taxon>
    </lineage>
</organism>
<evidence type="ECO:0000256" key="5">
    <source>
        <dbReference type="ARBA" id="ARBA00023242"/>
    </source>
</evidence>
<protein>
    <recommendedName>
        <fullName evidence="3">NudC domain-containing protein 1</fullName>
    </recommendedName>
</protein>
<name>A0A4S2LJW7_OPIFE</name>
<reference evidence="8 9" key="1">
    <citation type="journal article" date="2019" name="BMC Genomics">
        <title>New insights from Opisthorchis felineus genome: update on genomics of the epidemiologically important liver flukes.</title>
        <authorList>
            <person name="Ershov N.I."/>
            <person name="Mordvinov V.A."/>
            <person name="Prokhortchouk E.B."/>
            <person name="Pakharukova M.Y."/>
            <person name="Gunbin K.V."/>
            <person name="Ustyantsev K."/>
            <person name="Genaev M.A."/>
            <person name="Blinov A.G."/>
            <person name="Mazur A."/>
            <person name="Boulygina E."/>
            <person name="Tsygankova S."/>
            <person name="Khrameeva E."/>
            <person name="Chekanov N."/>
            <person name="Fan G."/>
            <person name="Xiao A."/>
            <person name="Zhang H."/>
            <person name="Xu X."/>
            <person name="Yang H."/>
            <person name="Solovyev V."/>
            <person name="Lee S.M."/>
            <person name="Liu X."/>
            <person name="Afonnikov D.A."/>
            <person name="Skryabin K.G."/>
        </authorList>
    </citation>
    <scope>NUCLEOTIDE SEQUENCE [LARGE SCALE GENOMIC DNA]</scope>
    <source>
        <strain evidence="8">AK-0245</strain>
        <tissue evidence="8">Whole organism</tissue>
    </source>
</reference>
<feature type="domain" description="CS" evidence="7">
    <location>
        <begin position="300"/>
        <end position="421"/>
    </location>
</feature>
<dbReference type="CDD" id="cd06463">
    <property type="entry name" value="p23_like"/>
    <property type="match status" value="1"/>
</dbReference>
<dbReference type="SUPFAM" id="SSF49764">
    <property type="entry name" value="HSP20-like chaperones"/>
    <property type="match status" value="1"/>
</dbReference>
<comment type="subcellular location">
    <subcellularLocation>
        <location evidence="2">Cytoplasm</location>
    </subcellularLocation>
    <subcellularLocation>
        <location evidence="1">Nucleus</location>
    </subcellularLocation>
</comment>
<dbReference type="GO" id="GO:0005737">
    <property type="term" value="C:cytoplasm"/>
    <property type="evidence" value="ECO:0007669"/>
    <property type="project" value="UniProtKB-SubCell"/>
</dbReference>
<dbReference type="InterPro" id="IPR007052">
    <property type="entry name" value="CS_dom"/>
</dbReference>
<evidence type="ECO:0000256" key="6">
    <source>
        <dbReference type="SAM" id="MobiDB-lite"/>
    </source>
</evidence>
<accession>A0A4S2LJW7</accession>
<evidence type="ECO:0000256" key="3">
    <source>
        <dbReference type="ARBA" id="ARBA00018915"/>
    </source>
</evidence>
<evidence type="ECO:0000259" key="7">
    <source>
        <dbReference type="PROSITE" id="PS51203"/>
    </source>
</evidence>
<dbReference type="STRING" id="147828.A0A4S2LJW7"/>
<gene>
    <name evidence="8" type="ORF">CRM22_006655</name>
</gene>
<dbReference type="EMBL" id="SJOL01006981">
    <property type="protein sequence ID" value="TGZ63916.1"/>
    <property type="molecule type" value="Genomic_DNA"/>
</dbReference>
<dbReference type="PANTHER" id="PTHR21664">
    <property type="entry name" value="CHRONIC MYELOGENOUS LEUKEMIA TUMOR ANTIGEN 66"/>
    <property type="match status" value="1"/>
</dbReference>
<dbReference type="AlphaFoldDB" id="A0A4S2LJW7"/>
<feature type="compositionally biased region" description="Low complexity" evidence="6">
    <location>
        <begin position="453"/>
        <end position="464"/>
    </location>
</feature>
<keyword evidence="4" id="KW-0963">Cytoplasm</keyword>
<feature type="region of interest" description="Disordered" evidence="6">
    <location>
        <begin position="440"/>
        <end position="464"/>
    </location>
</feature>